<proteinExistence type="predicted"/>
<dbReference type="Proteomes" id="UP001165960">
    <property type="component" value="Unassembled WGS sequence"/>
</dbReference>
<accession>A0ACC2TLJ5</accession>
<name>A0ACC2TLJ5_9FUNG</name>
<evidence type="ECO:0000313" key="2">
    <source>
        <dbReference type="Proteomes" id="UP001165960"/>
    </source>
</evidence>
<evidence type="ECO:0000313" key="1">
    <source>
        <dbReference type="EMBL" id="KAJ9075595.1"/>
    </source>
</evidence>
<comment type="caution">
    <text evidence="1">The sequence shown here is derived from an EMBL/GenBank/DDBJ whole genome shotgun (WGS) entry which is preliminary data.</text>
</comment>
<reference evidence="1" key="1">
    <citation type="submission" date="2022-04" db="EMBL/GenBank/DDBJ databases">
        <title>Genome of the entomopathogenic fungus Entomophthora muscae.</title>
        <authorList>
            <person name="Elya C."/>
            <person name="Lovett B.R."/>
            <person name="Lee E."/>
            <person name="Macias A.M."/>
            <person name="Hajek A.E."/>
            <person name="De Bivort B.L."/>
            <person name="Kasson M.T."/>
            <person name="De Fine Licht H.H."/>
            <person name="Stajich J.E."/>
        </authorList>
    </citation>
    <scope>NUCLEOTIDE SEQUENCE</scope>
    <source>
        <strain evidence="1">Berkeley</strain>
    </source>
</reference>
<organism evidence="1 2">
    <name type="scientific">Entomophthora muscae</name>
    <dbReference type="NCBI Taxonomy" id="34485"/>
    <lineage>
        <taxon>Eukaryota</taxon>
        <taxon>Fungi</taxon>
        <taxon>Fungi incertae sedis</taxon>
        <taxon>Zoopagomycota</taxon>
        <taxon>Entomophthoromycotina</taxon>
        <taxon>Entomophthoromycetes</taxon>
        <taxon>Entomophthorales</taxon>
        <taxon>Entomophthoraceae</taxon>
        <taxon>Entomophthora</taxon>
    </lineage>
</organism>
<gene>
    <name evidence="1" type="ORF">DSO57_1034533</name>
</gene>
<keyword evidence="2" id="KW-1185">Reference proteome</keyword>
<protein>
    <submittedName>
        <fullName evidence="1">Uncharacterized protein</fullName>
    </submittedName>
</protein>
<sequence length="207" mass="23629">MKLIPLLLLTCLCEKEFWISHKALDGSHIPFQPKIGIEPYSNYLQMTLDFKYFKPIFARLNSTVGVPPLITRGEAHVTVISPPEYETVLSRYVDISEINFIAKKLKIQTSHFKISCVGRDAKFIDGKNQIAYNLVLKDTHHLVAIRKVVFNLYKGRGGEGSLFQPEAFWGHITLGFKHRDLFIEDGIFKGENSCWAPVKMTPKCNML</sequence>
<dbReference type="EMBL" id="QTSX02002418">
    <property type="protein sequence ID" value="KAJ9075595.1"/>
    <property type="molecule type" value="Genomic_DNA"/>
</dbReference>